<reference evidence="4" key="1">
    <citation type="submission" date="2019-01" db="EMBL/GenBank/DDBJ databases">
        <title>Cytophagaceae bacterium strain CAR-16.</title>
        <authorList>
            <person name="Chen W.-M."/>
        </authorList>
    </citation>
    <scope>NUCLEOTIDE SEQUENCE [LARGE SCALE GENOMIC DNA]</scope>
    <source>
        <strain evidence="4">ICH-30</strain>
    </source>
</reference>
<protein>
    <submittedName>
        <fullName evidence="3">T9SS type A sorting domain-containing protein</fullName>
    </submittedName>
</protein>
<sequence length="764" mass="84802">MKNFFWIVVLFIFPFENISQNLLWQGYFSYNEVRDLSESENRLFAACETALFSKNRSTNEINTVNTVDGLSGETISTVYHSQQYNRTFVGHNNGLLIMINEATEEITLLVGIRDQAGGIPPNKKKINHIYEYNDKLYISTDFALVEFKLTDFTFGDTFYISPTGAQAEVLETTVLNEEIYAVTLNHGIRQAPLSNPNLVNFNAWQTFYGDFWKGIVTFNNQLVAINSNNILYRFNGTNPIAILNVGQPFVDLRSRGDKLVATTSSRVVVMNESFAQIVTVQSSSIPDLTLTFTSGTIIGDSIYIGTFENGVIETTITNPSLFEVLLPQGPNKNNIFSITITPSGTLWATFGDYSQFNNPYPLDEFGISKLSQEEWLNIPYEELLEAKSIVRVTVDPTNENIVYASSYFSGLLKLEDDVATTIYNTTNSGLQSLVIPGNPTYGPDIRVEQTAFDKEGNLWVSNGLIANMLKVFRANGQWQSYDVSDVLGGFTSNSRMSVDKNNTKWLCTLDEGLLAFNENFGNRLIKITEGQNEGNLPSSAVQCAVVDNRNQLWIGTRRGLRVLPSVDRFLNEEELTTNSIIILDEGLAQELLFGQFITDIAVDGANNKWIGTADAGVFQFSPNGQQTLQRFTSANSPLPSNVINDIEINGTTGEVFIATSKGMVSFKGTSTKPNDNLKDVYVYPNPVRPGFEGTVKISGLTSKANVKVTDIEGNLVYEEISEGGTIEWDTTAFGKYKVASGVYMIFISTDDALDTTVKKVMIVR</sequence>
<dbReference type="Gene3D" id="2.130.10.10">
    <property type="entry name" value="YVTN repeat-like/Quinoprotein amine dehydrogenase"/>
    <property type="match status" value="3"/>
</dbReference>
<feature type="domain" description="PorZ N-terminal beta-propeller" evidence="2">
    <location>
        <begin position="43"/>
        <end position="205"/>
    </location>
</feature>
<dbReference type="Pfam" id="PF07494">
    <property type="entry name" value="Reg_prop"/>
    <property type="match status" value="1"/>
</dbReference>
<name>A0A4Q1KXY5_9FLAO</name>
<dbReference type="InterPro" id="IPR015943">
    <property type="entry name" value="WD40/YVTN_repeat-like_dom_sf"/>
</dbReference>
<dbReference type="OrthoDB" id="9807410at2"/>
<dbReference type="InterPro" id="IPR011110">
    <property type="entry name" value="Reg_prop"/>
</dbReference>
<evidence type="ECO:0000259" key="2">
    <source>
        <dbReference type="Pfam" id="PF21544"/>
    </source>
</evidence>
<organism evidence="3 4">
    <name type="scientific">Flavobacterium piscinae</name>
    <dbReference type="NCBI Taxonomy" id="2506424"/>
    <lineage>
        <taxon>Bacteria</taxon>
        <taxon>Pseudomonadati</taxon>
        <taxon>Bacteroidota</taxon>
        <taxon>Flavobacteriia</taxon>
        <taxon>Flavobacteriales</taxon>
        <taxon>Flavobacteriaceae</taxon>
        <taxon>Flavobacterium</taxon>
    </lineage>
</organism>
<keyword evidence="1" id="KW-0732">Signal</keyword>
<dbReference type="SUPFAM" id="SSF63829">
    <property type="entry name" value="Calcium-dependent phosphotriesterase"/>
    <property type="match status" value="2"/>
</dbReference>
<evidence type="ECO:0000256" key="1">
    <source>
        <dbReference type="ARBA" id="ARBA00022729"/>
    </source>
</evidence>
<dbReference type="RefSeq" id="WP_129463450.1">
    <property type="nucleotide sequence ID" value="NZ_SBKQ01000003.1"/>
</dbReference>
<dbReference type="AlphaFoldDB" id="A0A4Q1KXY5"/>
<dbReference type="EMBL" id="SBKQ01000003">
    <property type="protein sequence ID" value="RXR34164.1"/>
    <property type="molecule type" value="Genomic_DNA"/>
</dbReference>
<dbReference type="Pfam" id="PF21544">
    <property type="entry name" value="PorZ_N_b_propeller"/>
    <property type="match status" value="1"/>
</dbReference>
<dbReference type="InterPro" id="IPR048954">
    <property type="entry name" value="PorZ_N"/>
</dbReference>
<evidence type="ECO:0000313" key="4">
    <source>
        <dbReference type="Proteomes" id="UP000289734"/>
    </source>
</evidence>
<gene>
    <name evidence="3" type="ORF">EQG68_03770</name>
</gene>
<evidence type="ECO:0000313" key="3">
    <source>
        <dbReference type="EMBL" id="RXR34164.1"/>
    </source>
</evidence>
<dbReference type="InterPro" id="IPR026444">
    <property type="entry name" value="Secre_tail"/>
</dbReference>
<comment type="caution">
    <text evidence="3">The sequence shown here is derived from an EMBL/GenBank/DDBJ whole genome shotgun (WGS) entry which is preliminary data.</text>
</comment>
<dbReference type="Proteomes" id="UP000289734">
    <property type="component" value="Unassembled WGS sequence"/>
</dbReference>
<keyword evidence="4" id="KW-1185">Reference proteome</keyword>
<dbReference type="NCBIfam" id="TIGR04183">
    <property type="entry name" value="Por_Secre_tail"/>
    <property type="match status" value="1"/>
</dbReference>
<proteinExistence type="predicted"/>
<accession>A0A4Q1KXY5</accession>